<gene>
    <name evidence="1" type="ORF">FHR69_005455</name>
</gene>
<dbReference type="Proteomes" id="UP000589818">
    <property type="component" value="Unassembled WGS sequence"/>
</dbReference>
<protein>
    <submittedName>
        <fullName evidence="1">Uncharacterized protein</fullName>
    </submittedName>
</protein>
<comment type="caution">
    <text evidence="1">The sequence shown here is derived from an EMBL/GenBank/DDBJ whole genome shotgun (WGS) entry which is preliminary data.</text>
</comment>
<evidence type="ECO:0000313" key="2">
    <source>
        <dbReference type="Proteomes" id="UP000589818"/>
    </source>
</evidence>
<dbReference type="EMBL" id="JACHVR010000006">
    <property type="protein sequence ID" value="MBB2889459.1"/>
    <property type="molecule type" value="Genomic_DNA"/>
</dbReference>
<name>A0ACC5MLJ9_9PSED</name>
<proteinExistence type="predicted"/>
<sequence length="1099" mass="117615">MSIDYRSETPQARAVRGLTRPALEIPGAISPVEEADVGVNRALIGAHGLKIVIPPYAINPGDNVLVYIDNQLVLVWAVEKDYSGQPISKHILAKLIPEGFFTLTYRVNVEMSGPLKVLVKTVLPGGIDPQPDAAGHYLLTPPQLTSTTLNGQQDETVVVAPYDGMRQNDVVTLIVGNRALPHTVTAAEVGQSLTFTLSRELVASNGDGGAVLYYKIGDEVGNDATDHSLGVSVMIQTGTAAPIPPTVTGIDEQNTLYLSQLGSQSVNVSLDTRAFSPGDELTLFWMGLDCMGMPKSLSQMQTLKSETTLVFKLANAVFQELAGGSARLFFTRTDAQGGKQQLPSKEILIVGNTGRISASIEAQNQEAIGSFLAPPENSVLKIFPPVILGWTPAVVGGDGGVPLRIYDDNAPNGANVVIDPIIGAAAFDVIDLWLNGNIVDTEIVQPGTENDPHLTTIPNGLLNPNAVNTLEATVSRVGGNTQRSTPLLKILYNAIRPGNRDINSIPGHSELQLKLPQDVIDNGLDAARAALGVEVSFCYPYCRAYDVIELRMGTLTARFTVLSTEAPLFGGITPICIVRTLTAQQFQQAGDNPQFTLTYTAYDQIGNVAGPSDPFSVPVVIDVDLAGVRRPAPIFLDSPTDDDSAIIDRGQLGSNDLIMLVRTSTPQFVIGDTIRARYSSPPSPDFFVDGTITGQFGQPGPLALEVPNNLVISGHVVTGSYVQSRNGVVIANSRIATARVIGQGLPDLPPPLVLITRNNDELEPRDNPEGATGRVIVPGFTPGDYVQLLVRGSAGDGSPAFSPLPLNAAGEADFPLSVAFINANLGQKVNITYLLIRGDAQATSRPLDLSVLRRAQPPIITDIAAGGVSLQPGARTYYRTGFVISGSAEPDQWVEVMDDNRSLGRYLSNSDGIWTMPAGRFTPTGHSITAMTVDGSNLTSPPFSFWVQEGLQYHIAPFHYRDAGGWVWGGAGGATDLAWVIHPVQNYWALSNQTYTNQSSGNVLVRTFTDLTPGATYLLTSNIFRSNTLHAHPRLQLGTSSDVFSSIYTLSNFNQIVPLRLQFVATTHTMQLRLISHEASGVGNDSTIEYIDLNRTALP</sequence>
<reference evidence="1" key="1">
    <citation type="submission" date="2020-08" db="EMBL/GenBank/DDBJ databases">
        <title>Plant associated metagenomes--Microbial community diversity and host control of community assembly across model and emerging plant ecological genomics systems.</title>
        <authorList>
            <person name="Dangl J."/>
        </authorList>
    </citation>
    <scope>NUCLEOTIDE SEQUENCE</scope>
    <source>
        <strain evidence="1">KD5</strain>
    </source>
</reference>
<organism evidence="1 2">
    <name type="scientific">Pseudomonas umsongensis</name>
    <dbReference type="NCBI Taxonomy" id="198618"/>
    <lineage>
        <taxon>Bacteria</taxon>
        <taxon>Pseudomonadati</taxon>
        <taxon>Pseudomonadota</taxon>
        <taxon>Gammaproteobacteria</taxon>
        <taxon>Pseudomonadales</taxon>
        <taxon>Pseudomonadaceae</taxon>
        <taxon>Pseudomonas</taxon>
    </lineage>
</organism>
<accession>A0ACC5MLJ9</accession>
<evidence type="ECO:0000313" key="1">
    <source>
        <dbReference type="EMBL" id="MBB2889459.1"/>
    </source>
</evidence>
<keyword evidence="2" id="KW-1185">Reference proteome</keyword>